<dbReference type="InterPro" id="IPR036318">
    <property type="entry name" value="FAD-bd_PCMH-like_sf"/>
</dbReference>
<dbReference type="PANTHER" id="PTHR42659:SF2">
    <property type="entry name" value="XANTHINE DEHYDROGENASE SUBUNIT C-RELATED"/>
    <property type="match status" value="1"/>
</dbReference>
<dbReference type="InterPro" id="IPR036683">
    <property type="entry name" value="CO_DH_flav_C_dom_sf"/>
</dbReference>
<dbReference type="InterPro" id="IPR016167">
    <property type="entry name" value="FAD-bd_PCMH_sub1"/>
</dbReference>
<dbReference type="InterPro" id="IPR016169">
    <property type="entry name" value="FAD-bd_PCMH_sub2"/>
</dbReference>
<organism evidence="5 6">
    <name type="scientific">Pseudonocardia bannensis</name>
    <dbReference type="NCBI Taxonomy" id="630973"/>
    <lineage>
        <taxon>Bacteria</taxon>
        <taxon>Bacillati</taxon>
        <taxon>Actinomycetota</taxon>
        <taxon>Actinomycetes</taxon>
        <taxon>Pseudonocardiales</taxon>
        <taxon>Pseudonocardiaceae</taxon>
        <taxon>Pseudonocardia</taxon>
    </lineage>
</organism>
<dbReference type="RefSeq" id="WP_169413734.1">
    <property type="nucleotide sequence ID" value="NZ_JAAXKZ010000055.1"/>
</dbReference>
<dbReference type="InterPro" id="IPR016166">
    <property type="entry name" value="FAD-bd_PCMH"/>
</dbReference>
<dbReference type="PROSITE" id="PS51387">
    <property type="entry name" value="FAD_PCMH"/>
    <property type="match status" value="1"/>
</dbReference>
<dbReference type="PANTHER" id="PTHR42659">
    <property type="entry name" value="XANTHINE DEHYDROGENASE SUBUNIT C-RELATED"/>
    <property type="match status" value="1"/>
</dbReference>
<evidence type="ECO:0000313" key="6">
    <source>
        <dbReference type="Proteomes" id="UP000586918"/>
    </source>
</evidence>
<evidence type="ECO:0000256" key="3">
    <source>
        <dbReference type="ARBA" id="ARBA00023002"/>
    </source>
</evidence>
<proteinExistence type="predicted"/>
<comment type="caution">
    <text evidence="5">The sequence shown here is derived from an EMBL/GenBank/DDBJ whole genome shotgun (WGS) entry which is preliminary data.</text>
</comment>
<feature type="domain" description="FAD-binding PCMH-type" evidence="4">
    <location>
        <begin position="1"/>
        <end position="177"/>
    </location>
</feature>
<dbReference type="SUPFAM" id="SSF56176">
    <property type="entry name" value="FAD-binding/transporter-associated domain-like"/>
    <property type="match status" value="1"/>
</dbReference>
<dbReference type="InterPro" id="IPR005107">
    <property type="entry name" value="CO_DH_flav_C"/>
</dbReference>
<dbReference type="GO" id="GO:0016491">
    <property type="term" value="F:oxidoreductase activity"/>
    <property type="evidence" value="ECO:0007669"/>
    <property type="project" value="UniProtKB-KW"/>
</dbReference>
<dbReference type="InterPro" id="IPR051312">
    <property type="entry name" value="Diverse_Substr_Oxidored"/>
</dbReference>
<dbReference type="EMBL" id="JAAXKZ010000055">
    <property type="protein sequence ID" value="NMH93034.1"/>
    <property type="molecule type" value="Genomic_DNA"/>
</dbReference>
<dbReference type="SMART" id="SM01092">
    <property type="entry name" value="CO_deh_flav_C"/>
    <property type="match status" value="1"/>
</dbReference>
<dbReference type="Pfam" id="PF00941">
    <property type="entry name" value="FAD_binding_5"/>
    <property type="match status" value="1"/>
</dbReference>
<keyword evidence="3" id="KW-0560">Oxidoreductase</keyword>
<accession>A0A848DKT7</accession>
<evidence type="ECO:0000313" key="5">
    <source>
        <dbReference type="EMBL" id="NMH93034.1"/>
    </source>
</evidence>
<dbReference type="Pfam" id="PF03450">
    <property type="entry name" value="CO_deh_flav_C"/>
    <property type="match status" value="1"/>
</dbReference>
<dbReference type="AlphaFoldDB" id="A0A848DKT7"/>
<dbReference type="InterPro" id="IPR002346">
    <property type="entry name" value="Mopterin_DH_FAD-bd"/>
</dbReference>
<evidence type="ECO:0000256" key="2">
    <source>
        <dbReference type="ARBA" id="ARBA00022827"/>
    </source>
</evidence>
<sequence length="289" mass="30818">MKPAPYDYYDPTTVQEAIGLLNEFGDEAKLLAGGQSLVPMLNFRLARPSQLVDINNVTELDYVRRDDGVLVIGALTRHRSLEQSELADGAWALLPEALHNVGHVHIRNRGTVGGSLAHADPAAELPAAVSALGGRMVLRGKDGEREVTADTFFEGFFTTALAPNEILTEIRIPAWPARSGSAFLEVSRRHGDFAQVAVAAAIALGDDGRVIQGGLAVAGVGGEPVRASAVIDGLVGEQPTSQLIGELTEEFVAELTPPSDLHGSADYRRQLARHLVPRALDESVRRALA</sequence>
<gene>
    <name evidence="5" type="ORF">HF519_15925</name>
</gene>
<reference evidence="5 6" key="1">
    <citation type="submission" date="2020-04" db="EMBL/GenBank/DDBJ databases">
        <authorList>
            <person name="Klaysubun C."/>
            <person name="Duangmal K."/>
            <person name="Lipun K."/>
        </authorList>
    </citation>
    <scope>NUCLEOTIDE SEQUENCE [LARGE SCALE GENOMIC DNA]</scope>
    <source>
        <strain evidence="5 6">DSM 45300</strain>
    </source>
</reference>
<keyword evidence="1" id="KW-0285">Flavoprotein</keyword>
<keyword evidence="6" id="KW-1185">Reference proteome</keyword>
<evidence type="ECO:0000259" key="4">
    <source>
        <dbReference type="PROSITE" id="PS51387"/>
    </source>
</evidence>
<dbReference type="Gene3D" id="3.30.390.50">
    <property type="entry name" value="CO dehydrogenase flavoprotein, C-terminal domain"/>
    <property type="match status" value="1"/>
</dbReference>
<dbReference type="GO" id="GO:0071949">
    <property type="term" value="F:FAD binding"/>
    <property type="evidence" value="ECO:0007669"/>
    <property type="project" value="InterPro"/>
</dbReference>
<dbReference type="Gene3D" id="3.30.43.10">
    <property type="entry name" value="Uridine Diphospho-n-acetylenolpyruvylglucosamine Reductase, domain 2"/>
    <property type="match status" value="1"/>
</dbReference>
<evidence type="ECO:0000256" key="1">
    <source>
        <dbReference type="ARBA" id="ARBA00022630"/>
    </source>
</evidence>
<protein>
    <submittedName>
        <fullName evidence="5">Xanthine dehydrogenase family protein subunit M</fullName>
    </submittedName>
</protein>
<dbReference type="Proteomes" id="UP000586918">
    <property type="component" value="Unassembled WGS sequence"/>
</dbReference>
<dbReference type="Gene3D" id="3.30.465.10">
    <property type="match status" value="1"/>
</dbReference>
<dbReference type="SUPFAM" id="SSF55447">
    <property type="entry name" value="CO dehydrogenase flavoprotein C-terminal domain-like"/>
    <property type="match status" value="1"/>
</dbReference>
<name>A0A848DKT7_9PSEU</name>
<keyword evidence="2" id="KW-0274">FAD</keyword>